<evidence type="ECO:0000256" key="3">
    <source>
        <dbReference type="ARBA" id="ARBA00022670"/>
    </source>
</evidence>
<dbReference type="GeneID" id="122144029"/>
<dbReference type="OrthoDB" id="8953066at2759"/>
<dbReference type="PANTHER" id="PTHR12419">
    <property type="entry name" value="OTU DOMAIN CONTAINING PROTEIN"/>
    <property type="match status" value="1"/>
</dbReference>
<proteinExistence type="predicted"/>
<reference evidence="7" key="1">
    <citation type="submission" date="2025-08" db="UniProtKB">
        <authorList>
            <consortium name="RefSeq"/>
        </authorList>
    </citation>
    <scope>IDENTIFICATION</scope>
    <source>
        <tissue evidence="7">Muscle</tissue>
    </source>
</reference>
<evidence type="ECO:0000313" key="7">
    <source>
        <dbReference type="RefSeq" id="XP_042610592.1"/>
    </source>
</evidence>
<name>A0A9Q9XZ02_CYPCA</name>
<evidence type="ECO:0000259" key="6">
    <source>
        <dbReference type="PROSITE" id="PS50802"/>
    </source>
</evidence>
<dbReference type="PROSITE" id="PS50802">
    <property type="entry name" value="OTU"/>
    <property type="match status" value="1"/>
</dbReference>
<evidence type="ECO:0000256" key="2">
    <source>
        <dbReference type="ARBA" id="ARBA00012759"/>
    </source>
</evidence>
<keyword evidence="4" id="KW-0833">Ubl conjugation pathway</keyword>
<dbReference type="CDD" id="cd22755">
    <property type="entry name" value="OTU_CeDUB-like"/>
    <property type="match status" value="1"/>
</dbReference>
<protein>
    <recommendedName>
        <fullName evidence="2">ubiquitinyl hydrolase 1</fullName>
        <ecNumber evidence="2">3.4.19.12</ecNumber>
    </recommendedName>
</protein>
<keyword evidence="5" id="KW-0378">Hydrolase</keyword>
<evidence type="ECO:0000256" key="4">
    <source>
        <dbReference type="ARBA" id="ARBA00022786"/>
    </source>
</evidence>
<dbReference type="PANTHER" id="PTHR12419:SF7">
    <property type="entry name" value="OTU DOMAIN-CONTAINING PROTEIN 3"/>
    <property type="match status" value="1"/>
</dbReference>
<dbReference type="AlphaFoldDB" id="A0A9Q9XZ02"/>
<gene>
    <name evidence="7" type="primary">LOC122144029</name>
</gene>
<feature type="domain" description="OTU" evidence="6">
    <location>
        <begin position="361"/>
        <end position="488"/>
    </location>
</feature>
<sequence>MSACNSSVKVETSECPANNIDESPVFSSNKRKSVRGSFHQGDFKFKWAGRQCVAVSLAAMAMHNVQSVFSWETCDLDNVVNLGDSLYSDLHQSGSITDPTEDKLLCIPDLPQEYVFKTNAFKFEYGRCVSGSVDVVDGEFLRSGACVTLADGLKIILDKYDTCFFTLNGNTCAIIKQNTQFAVVDSHARSSSGMIDGNGFSVAVYHKTLASVLRHIQSLAACMRGHQKFFEITGVCVHQIKISKTCHSQAEISTAKTETRYCVGKKRKIQTLPLSSEEMTECKDVKKRKYNFKENREIIEPISKCSSNADVICLGDRANIMFNFSPLCFETKQKLCSKVHIEFQGENLSLPSDNGPMGSPCETESILEDGNCFFRAVAQVMCGTQKAHRTLRLAVVKHMQLHSSEYKNLLRSQYTSMEDYLSSSKMKYVGTWATEVEIQSTANYLGVDIFTFHLGKWLKYRCMHEKMCNQGIYLQHSNENHYEVVVCVRQFESHDCYKLCQNEKDNDGKCTHTRQNLKAQSEVYGAQETIDNVGENSNKDALVNNSSYFKKYYSLKRFKSKMKENKQCKYHKNMEFQQHAKAVSRTRYYSDVLYNKSVKQASKLKYRNEQHKHKLNEYSRMKYRYNLQHKHKLKEYSKFAKSANIKKT</sequence>
<dbReference type="InterPro" id="IPR050704">
    <property type="entry name" value="Peptidase_C85-like"/>
</dbReference>
<dbReference type="Proteomes" id="UP001155660">
    <property type="component" value="Unplaced"/>
</dbReference>
<keyword evidence="5" id="KW-0788">Thiol protease</keyword>
<dbReference type="GO" id="GO:0016579">
    <property type="term" value="P:protein deubiquitination"/>
    <property type="evidence" value="ECO:0007669"/>
    <property type="project" value="TreeGrafter"/>
</dbReference>
<evidence type="ECO:0000256" key="5">
    <source>
        <dbReference type="ARBA" id="ARBA00022807"/>
    </source>
</evidence>
<dbReference type="EC" id="3.4.19.12" evidence="2"/>
<comment type="catalytic activity">
    <reaction evidence="1">
        <text>Thiol-dependent hydrolysis of ester, thioester, amide, peptide and isopeptide bonds formed by the C-terminal Gly of ubiquitin (a 76-residue protein attached to proteins as an intracellular targeting signal).</text>
        <dbReference type="EC" id="3.4.19.12"/>
    </reaction>
</comment>
<dbReference type="KEGG" id="ccar:122144029"/>
<keyword evidence="3" id="KW-0645">Protease</keyword>
<dbReference type="RefSeq" id="XP_042610592.1">
    <property type="nucleotide sequence ID" value="XM_042754658.1"/>
</dbReference>
<dbReference type="InterPro" id="IPR003323">
    <property type="entry name" value="OTU_dom"/>
</dbReference>
<dbReference type="GO" id="GO:0006508">
    <property type="term" value="P:proteolysis"/>
    <property type="evidence" value="ECO:0007669"/>
    <property type="project" value="UniProtKB-KW"/>
</dbReference>
<dbReference type="Pfam" id="PF02338">
    <property type="entry name" value="OTU"/>
    <property type="match status" value="1"/>
</dbReference>
<dbReference type="GO" id="GO:0004843">
    <property type="term" value="F:cysteine-type deubiquitinase activity"/>
    <property type="evidence" value="ECO:0007669"/>
    <property type="project" value="UniProtKB-EC"/>
</dbReference>
<organism evidence="7">
    <name type="scientific">Cyprinus carpio</name>
    <name type="common">Common carp</name>
    <dbReference type="NCBI Taxonomy" id="7962"/>
    <lineage>
        <taxon>Eukaryota</taxon>
        <taxon>Metazoa</taxon>
        <taxon>Chordata</taxon>
        <taxon>Craniata</taxon>
        <taxon>Vertebrata</taxon>
        <taxon>Euteleostomi</taxon>
        <taxon>Actinopterygii</taxon>
        <taxon>Neopterygii</taxon>
        <taxon>Teleostei</taxon>
        <taxon>Ostariophysi</taxon>
        <taxon>Cypriniformes</taxon>
        <taxon>Cyprinidae</taxon>
        <taxon>Cyprininae</taxon>
        <taxon>Cyprinus</taxon>
    </lineage>
</organism>
<evidence type="ECO:0000256" key="1">
    <source>
        <dbReference type="ARBA" id="ARBA00000707"/>
    </source>
</evidence>
<accession>A0A9Q9XZ02</accession>